<evidence type="ECO:0000313" key="6">
    <source>
        <dbReference type="Proteomes" id="UP000503251"/>
    </source>
</evidence>
<keyword evidence="1" id="KW-1133">Transmembrane helix</keyword>
<reference evidence="5 6" key="1">
    <citation type="submission" date="2019-04" db="EMBL/GenBank/DDBJ databases">
        <title>Isolation and culture of sulfate reducing bacteria from the cold seep of the South China Sea.</title>
        <authorList>
            <person name="Sun C."/>
            <person name="Liu R."/>
        </authorList>
    </citation>
    <scope>NUCLEOTIDE SEQUENCE [LARGE SCALE GENOMIC DNA]</scope>
    <source>
        <strain evidence="5 6">CS1</strain>
    </source>
</reference>
<feature type="domain" description="VWFA" evidence="3">
    <location>
        <begin position="341"/>
        <end position="519"/>
    </location>
</feature>
<evidence type="ECO:0000259" key="3">
    <source>
        <dbReference type="PROSITE" id="PS50234"/>
    </source>
</evidence>
<keyword evidence="2" id="KW-0732">Signal</keyword>
<sequence>MCSKMFFILMMAAVGFVLLAFTGRSEAAETELREPQLAGSIEAVVNNRVIQFPSLHTDIRINIQGDMANVEVVQKFANPTTIPMNATYLFPLNKDAAVHAMTMEVGNEIVRATIHEKREAKEQFEKAKAEGKSAALLVQHRPNMFTQNLANLMPGLPITVRMEYVQPVLKVDGEYELVAPLVVGPRYQPAEHMGPPPSMVDVTGVAQEEVGAGGSAESSAGQWQLDTLPAYPEVAGIDPIPDTIDFDRVSIRVTLDGGMPISTFYSPTHTLYVDTPSDERCTAQLATGSTIDNRDFILRYGLDGQHVQAGLLTYKQGEDGMFSLLLEAPKTPAIEEIASRELVFVLDTSGSMNGLPMQASKAFMRSALQTLRPNDYFRIVRFSNSASQFANQPLRADSGNLNRARNFVDTLAASGGTEVRTGINCALDTPQAPNTLRIVVFLTDGYIGNEAEVLRLLQRRLGRARLYAFGVGTSVNRYLLSEMTHIGRGFVRVLDPTENFAKVAADLAAKLDSPVLTDIHVDWGGLQVADVTPPVVPDLFAGQSVRIQGRYANPGPRDITVSGLVNGRKATLTVNGEFPKEDTGPERAAIPLIWARSLIRDNMRLYNTPAGLASDNVYQGTYKDRVIELGLKYSLMTRWTSFVAVTEKRYNTQGTAVDKNVPLPMVKGVKSTAYPNAPGGGIAPEPATTLGMLLLGALGGLGVLRRKFWGRRRRNG</sequence>
<gene>
    <name evidence="5" type="ORF">E8L03_20660</name>
</gene>
<evidence type="ECO:0000259" key="4">
    <source>
        <dbReference type="PROSITE" id="PS51468"/>
    </source>
</evidence>
<dbReference type="SMART" id="SM00327">
    <property type="entry name" value="VWA"/>
    <property type="match status" value="1"/>
</dbReference>
<dbReference type="RefSeq" id="WP_171268394.1">
    <property type="nucleotide sequence ID" value="NZ_CP039543.1"/>
</dbReference>
<evidence type="ECO:0000256" key="2">
    <source>
        <dbReference type="SAM" id="SignalP"/>
    </source>
</evidence>
<proteinExistence type="predicted"/>
<feature type="chain" id="PRO_5047112802" evidence="2">
    <location>
        <begin position="28"/>
        <end position="716"/>
    </location>
</feature>
<dbReference type="InterPro" id="IPR002035">
    <property type="entry name" value="VWF_A"/>
</dbReference>
<dbReference type="NCBIfam" id="TIGR02595">
    <property type="entry name" value="PEP_CTERM"/>
    <property type="match status" value="1"/>
</dbReference>
<feature type="transmembrane region" description="Helical" evidence="1">
    <location>
        <begin position="687"/>
        <end position="704"/>
    </location>
</feature>
<dbReference type="Pfam" id="PF08487">
    <property type="entry name" value="VIT"/>
    <property type="match status" value="1"/>
</dbReference>
<name>A0ABX6NKI0_9BACT</name>
<keyword evidence="1" id="KW-0812">Transmembrane</keyword>
<dbReference type="InterPro" id="IPR036465">
    <property type="entry name" value="vWFA_dom_sf"/>
</dbReference>
<dbReference type="PROSITE" id="PS51468">
    <property type="entry name" value="VIT"/>
    <property type="match status" value="1"/>
</dbReference>
<evidence type="ECO:0000256" key="1">
    <source>
        <dbReference type="SAM" id="Phobius"/>
    </source>
</evidence>
<dbReference type="EMBL" id="CP039543">
    <property type="protein sequence ID" value="QJT11174.1"/>
    <property type="molecule type" value="Genomic_DNA"/>
</dbReference>
<protein>
    <submittedName>
        <fullName evidence="5">VWA domain-containing protein</fullName>
    </submittedName>
</protein>
<dbReference type="Proteomes" id="UP000503251">
    <property type="component" value="Chromosome"/>
</dbReference>
<dbReference type="InterPro" id="IPR013694">
    <property type="entry name" value="VIT"/>
</dbReference>
<dbReference type="Gene3D" id="3.40.50.410">
    <property type="entry name" value="von Willebrand factor, type A domain"/>
    <property type="match status" value="1"/>
</dbReference>
<dbReference type="PROSITE" id="PS50234">
    <property type="entry name" value="VWFA"/>
    <property type="match status" value="1"/>
</dbReference>
<dbReference type="InterPro" id="IPR013424">
    <property type="entry name" value="Ice-binding_C"/>
</dbReference>
<dbReference type="SMART" id="SM00609">
    <property type="entry name" value="VIT"/>
    <property type="match status" value="1"/>
</dbReference>
<dbReference type="SUPFAM" id="SSF53300">
    <property type="entry name" value="vWA-like"/>
    <property type="match status" value="1"/>
</dbReference>
<dbReference type="PANTHER" id="PTHR45737:SF6">
    <property type="entry name" value="VON WILLEBRAND FACTOR A DOMAIN-CONTAINING PROTEIN 5A"/>
    <property type="match status" value="1"/>
</dbReference>
<organism evidence="5 6">
    <name type="scientific">Oceanidesulfovibrio marinus</name>
    <dbReference type="NCBI Taxonomy" id="370038"/>
    <lineage>
        <taxon>Bacteria</taxon>
        <taxon>Pseudomonadati</taxon>
        <taxon>Thermodesulfobacteriota</taxon>
        <taxon>Desulfovibrionia</taxon>
        <taxon>Desulfovibrionales</taxon>
        <taxon>Desulfovibrionaceae</taxon>
        <taxon>Oceanidesulfovibrio</taxon>
    </lineage>
</organism>
<feature type="signal peptide" evidence="2">
    <location>
        <begin position="1"/>
        <end position="27"/>
    </location>
</feature>
<feature type="domain" description="VIT" evidence="4">
    <location>
        <begin position="38"/>
        <end position="166"/>
    </location>
</feature>
<keyword evidence="1" id="KW-0472">Membrane</keyword>
<accession>A0ABX6NKI0</accession>
<dbReference type="Pfam" id="PF13768">
    <property type="entry name" value="VWA_3"/>
    <property type="match status" value="1"/>
</dbReference>
<evidence type="ECO:0000313" key="5">
    <source>
        <dbReference type="EMBL" id="QJT11174.1"/>
    </source>
</evidence>
<keyword evidence="6" id="KW-1185">Reference proteome</keyword>
<dbReference type="PANTHER" id="PTHR45737">
    <property type="entry name" value="VON WILLEBRAND FACTOR A DOMAIN-CONTAINING PROTEIN 5A"/>
    <property type="match status" value="1"/>
</dbReference>